<sequence length="224" mass="25261">MPPTPEQQVDAADWETFRHTDRMADHWWWRPGWRPDRHYLTWYLVFHDQALTDYVAGFQQDLADLDYLDPVPVDGLHMTVQGVAFADEMTADQVAALGKAADEQCADVEPFTLTVGPIAAYPGGTFLRTAPWQPVADLRDRLRTAIGAILGPDKVSDEPARFKPHISVTYCNATPPAAEVIRRLAGLRTRPPISLPVASVDLLELRRDGHAYRWDIRHHIDFTG</sequence>
<dbReference type="InterPro" id="IPR009097">
    <property type="entry name" value="Cyclic_Pdiesterase"/>
</dbReference>
<keyword evidence="2" id="KW-1185">Reference proteome</keyword>
<evidence type="ECO:0000313" key="1">
    <source>
        <dbReference type="EMBL" id="KJE21506.1"/>
    </source>
</evidence>
<dbReference type="PATRIC" id="fig|1502723.3.peg.3908"/>
<accession>A0A0D8BBD8</accession>
<gene>
    <name evidence="1" type="ORF">FF36_04194</name>
</gene>
<dbReference type="Gene3D" id="3.90.1140.10">
    <property type="entry name" value="Cyclic phosphodiesterase"/>
    <property type="match status" value="1"/>
</dbReference>
<proteinExistence type="predicted"/>
<dbReference type="EMBL" id="JYFN01000036">
    <property type="protein sequence ID" value="KJE21506.1"/>
    <property type="molecule type" value="Genomic_DNA"/>
</dbReference>
<dbReference type="GO" id="GO:0016874">
    <property type="term" value="F:ligase activity"/>
    <property type="evidence" value="ECO:0007669"/>
    <property type="project" value="UniProtKB-KW"/>
</dbReference>
<dbReference type="RefSeq" id="WP_052681256.1">
    <property type="nucleotide sequence ID" value="NZ_JYFN01000036.1"/>
</dbReference>
<dbReference type="SUPFAM" id="SSF55144">
    <property type="entry name" value="LigT-like"/>
    <property type="match status" value="1"/>
</dbReference>
<evidence type="ECO:0000313" key="2">
    <source>
        <dbReference type="Proteomes" id="UP000032545"/>
    </source>
</evidence>
<organism evidence="1 2">
    <name type="scientific">Frankia torreyi</name>
    <dbReference type="NCBI Taxonomy" id="1856"/>
    <lineage>
        <taxon>Bacteria</taxon>
        <taxon>Bacillati</taxon>
        <taxon>Actinomycetota</taxon>
        <taxon>Actinomycetes</taxon>
        <taxon>Frankiales</taxon>
        <taxon>Frankiaceae</taxon>
        <taxon>Frankia</taxon>
    </lineage>
</organism>
<comment type="caution">
    <text evidence="1">The sequence shown here is derived from an EMBL/GenBank/DDBJ whole genome shotgun (WGS) entry which is preliminary data.</text>
</comment>
<dbReference type="Pfam" id="PF13563">
    <property type="entry name" value="2_5_RNA_ligase2"/>
    <property type="match status" value="1"/>
</dbReference>
<keyword evidence="1" id="KW-0436">Ligase</keyword>
<name>A0A0D8BBD8_9ACTN</name>
<dbReference type="AlphaFoldDB" id="A0A0D8BBD8"/>
<dbReference type="Proteomes" id="UP000032545">
    <property type="component" value="Unassembled WGS sequence"/>
</dbReference>
<protein>
    <submittedName>
        <fullName evidence="1">2'-5' RNA ligase superfamily</fullName>
    </submittedName>
</protein>
<reference evidence="2" key="1">
    <citation type="submission" date="2015-02" db="EMBL/GenBank/DDBJ databases">
        <title>Draft Genome of Frankia sp. CpI1-S.</title>
        <authorList>
            <person name="Oshone R.T."/>
            <person name="Ngom M."/>
            <person name="Ghodhbane-Gtari F."/>
            <person name="Gtari M."/>
            <person name="Morris K."/>
            <person name="Thomas K."/>
            <person name="Sen A."/>
            <person name="Tisa L.S."/>
        </authorList>
    </citation>
    <scope>NUCLEOTIDE SEQUENCE [LARGE SCALE GENOMIC DNA]</scope>
    <source>
        <strain evidence="2">CpI1-S</strain>
    </source>
</reference>
<reference evidence="1 2" key="2">
    <citation type="journal article" date="2016" name="Genome Announc.">
        <title>Permanent Draft Genome Sequences for Two Variants of Frankia sp. Strain CpI1, the First Frankia Strain Isolated from Root Nodules of Comptonia peregrina.</title>
        <authorList>
            <person name="Oshone R."/>
            <person name="Hurst S.G.IV."/>
            <person name="Abebe-Akele F."/>
            <person name="Simpson S."/>
            <person name="Morris K."/>
            <person name="Thomas W.K."/>
            <person name="Tisa L.S."/>
        </authorList>
    </citation>
    <scope>NUCLEOTIDE SEQUENCE [LARGE SCALE GENOMIC DNA]</scope>
    <source>
        <strain evidence="2">CpI1-S</strain>
    </source>
</reference>
<dbReference type="OrthoDB" id="4541754at2"/>